<name>A0A1M4S2H7_9ACTO</name>
<evidence type="ECO:0000313" key="2">
    <source>
        <dbReference type="EMBL" id="SHE26446.1"/>
    </source>
</evidence>
<reference evidence="3" key="1">
    <citation type="submission" date="2016-09" db="EMBL/GenBank/DDBJ databases">
        <authorList>
            <person name="Strepis N."/>
        </authorList>
    </citation>
    <scope>NUCLEOTIDE SEQUENCE [LARGE SCALE GENOMIC DNA]</scope>
</reference>
<evidence type="ECO:0000313" key="3">
    <source>
        <dbReference type="Proteomes" id="UP000184291"/>
    </source>
</evidence>
<dbReference type="Proteomes" id="UP000184291">
    <property type="component" value="Unassembled WGS sequence"/>
</dbReference>
<dbReference type="EMBL" id="FQTT01000014">
    <property type="protein sequence ID" value="SHE26446.1"/>
    <property type="molecule type" value="Genomic_DNA"/>
</dbReference>
<accession>A0A1M4S2H7</accession>
<gene>
    <name evidence="2" type="ORF">ACGLYG10_2697</name>
</gene>
<keyword evidence="1" id="KW-0472">Membrane</keyword>
<protein>
    <submittedName>
        <fullName evidence="2">Uncharacterized protein</fullName>
    </submittedName>
</protein>
<feature type="transmembrane region" description="Helical" evidence="1">
    <location>
        <begin position="102"/>
        <end position="123"/>
    </location>
</feature>
<feature type="transmembrane region" description="Helical" evidence="1">
    <location>
        <begin position="78"/>
        <end position="96"/>
    </location>
</feature>
<feature type="transmembrane region" description="Helical" evidence="1">
    <location>
        <begin position="56"/>
        <end position="73"/>
    </location>
</feature>
<evidence type="ECO:0000256" key="1">
    <source>
        <dbReference type="SAM" id="Phobius"/>
    </source>
</evidence>
<keyword evidence="3" id="KW-1185">Reference proteome</keyword>
<sequence>MPQLGHDSSSSACQDRSREVRQIARRLSVVPSLSFTAIAALSGVLVHLNWDTPQRAMTIAIAASAIGTALAATTDIKWLKVVAAVGLGVMVVAAITHPSGTLGAWIIAAVLFFVFAVCQPQWLRGRQPQG</sequence>
<keyword evidence="1" id="KW-0812">Transmembrane</keyword>
<proteinExistence type="predicted"/>
<feature type="transmembrane region" description="Helical" evidence="1">
    <location>
        <begin position="27"/>
        <end position="50"/>
    </location>
</feature>
<dbReference type="RefSeq" id="WP_073333031.1">
    <property type="nucleotide sequence ID" value="NZ_FQTT01000014.1"/>
</dbReference>
<organism evidence="2 3">
    <name type="scientific">Actinomyces glycerinitolerans</name>
    <dbReference type="NCBI Taxonomy" id="1892869"/>
    <lineage>
        <taxon>Bacteria</taxon>
        <taxon>Bacillati</taxon>
        <taxon>Actinomycetota</taxon>
        <taxon>Actinomycetes</taxon>
        <taxon>Actinomycetales</taxon>
        <taxon>Actinomycetaceae</taxon>
        <taxon>Actinomyces</taxon>
    </lineage>
</organism>
<dbReference type="AlphaFoldDB" id="A0A1M4S2H7"/>
<dbReference type="OrthoDB" id="9985846at2"/>
<keyword evidence="1" id="KW-1133">Transmembrane helix</keyword>